<reference evidence="1" key="1">
    <citation type="submission" date="2020-03" db="EMBL/GenBank/DDBJ databases">
        <title>The deep terrestrial virosphere.</title>
        <authorList>
            <person name="Holmfeldt K."/>
            <person name="Nilsson E."/>
            <person name="Simone D."/>
            <person name="Lopez-Fernandez M."/>
            <person name="Wu X."/>
            <person name="de Brujin I."/>
            <person name="Lundin D."/>
            <person name="Andersson A."/>
            <person name="Bertilsson S."/>
            <person name="Dopson M."/>
        </authorList>
    </citation>
    <scope>NUCLEOTIDE SEQUENCE</scope>
    <source>
        <strain evidence="1">MM415A03361</strain>
        <strain evidence="2">MM415B04361</strain>
    </source>
</reference>
<dbReference type="EMBL" id="MT141849">
    <property type="protein sequence ID" value="QJA71144.1"/>
    <property type="molecule type" value="Genomic_DNA"/>
</dbReference>
<dbReference type="EMBL" id="MT143123">
    <property type="protein sequence ID" value="QJA93116.1"/>
    <property type="molecule type" value="Genomic_DNA"/>
</dbReference>
<proteinExistence type="predicted"/>
<evidence type="ECO:0000313" key="2">
    <source>
        <dbReference type="EMBL" id="QJA93116.1"/>
    </source>
</evidence>
<sequence>MTNEEKDKLMKELLKVRQEIDINYSHPFTFFVEAVHNLSQQMIPVVRQQEALAYKLLEIESKLREVATNED</sequence>
<evidence type="ECO:0000313" key="1">
    <source>
        <dbReference type="EMBL" id="QJA71144.1"/>
    </source>
</evidence>
<protein>
    <submittedName>
        <fullName evidence="1">Uncharacterized protein</fullName>
    </submittedName>
</protein>
<dbReference type="AlphaFoldDB" id="A0A6M3JLX5"/>
<organism evidence="1">
    <name type="scientific">viral metagenome</name>
    <dbReference type="NCBI Taxonomy" id="1070528"/>
    <lineage>
        <taxon>unclassified sequences</taxon>
        <taxon>metagenomes</taxon>
        <taxon>organismal metagenomes</taxon>
    </lineage>
</organism>
<name>A0A6M3JLX5_9ZZZZ</name>
<accession>A0A6M3JLX5</accession>
<gene>
    <name evidence="1" type="ORF">MM415A03361_0009</name>
    <name evidence="2" type="ORF">MM415B04361_0009</name>
</gene>